<dbReference type="GeneID" id="97548042"/>
<evidence type="ECO:0000256" key="1">
    <source>
        <dbReference type="SAM" id="Phobius"/>
    </source>
</evidence>
<dbReference type="AlphaFoldDB" id="A0A2V2MW33"/>
<evidence type="ECO:0000313" key="3">
    <source>
        <dbReference type="Proteomes" id="UP000245657"/>
    </source>
</evidence>
<feature type="transmembrane region" description="Helical" evidence="1">
    <location>
        <begin position="237"/>
        <end position="256"/>
    </location>
</feature>
<feature type="transmembrane region" description="Helical" evidence="1">
    <location>
        <begin position="122"/>
        <end position="140"/>
    </location>
</feature>
<dbReference type="Proteomes" id="UP000245657">
    <property type="component" value="Unassembled WGS sequence"/>
</dbReference>
<evidence type="ECO:0000313" key="2">
    <source>
        <dbReference type="EMBL" id="PWR72092.1"/>
    </source>
</evidence>
<feature type="transmembrane region" description="Helical" evidence="1">
    <location>
        <begin position="84"/>
        <end position="101"/>
    </location>
</feature>
<name>A0A2V2MW33_9EURY</name>
<organism evidence="2 3">
    <name type="scientific">Methanospirillum lacunae</name>
    <dbReference type="NCBI Taxonomy" id="668570"/>
    <lineage>
        <taxon>Archaea</taxon>
        <taxon>Methanobacteriati</taxon>
        <taxon>Methanobacteriota</taxon>
        <taxon>Stenosarchaea group</taxon>
        <taxon>Methanomicrobia</taxon>
        <taxon>Methanomicrobiales</taxon>
        <taxon>Methanospirillaceae</taxon>
        <taxon>Methanospirillum</taxon>
    </lineage>
</organism>
<sequence>MSPIEDFLHPLHEGIWEVVIPRDQVTEPLGQGWERSQINVPTPGTIASYRCGQYHLHMTKTEFRVHLDRYDPKKHPILHLIDDAPLLLMISETFITLISFTREYYRSGTSEKLKEQNAILRHHLLLGPLVIFLGLIFILIPDMTFLGITTYLIPGVVLISGAFTLRSSLSVRPFRVINRNDLIGGIWIIGAGLILSAISPVLWGGVILFILSGWMFASSVMLLRRVIKGRKAVPEGFVSRMLIGTVSLVLGIASLIEPAAVLMIFMDVLGALTIVVGGIITLTGVRLRTLMQPV</sequence>
<feature type="transmembrane region" description="Helical" evidence="1">
    <location>
        <begin position="262"/>
        <end position="285"/>
    </location>
</feature>
<dbReference type="OrthoDB" id="12193at2157"/>
<reference evidence="2 3" key="1">
    <citation type="submission" date="2018-05" db="EMBL/GenBank/DDBJ databases">
        <title>Draft genome of Methanospirillum lacunae Ki8-1.</title>
        <authorList>
            <person name="Dueholm M.S."/>
            <person name="Nielsen P.H."/>
            <person name="Bakmann L.F."/>
            <person name="Otzen D.E."/>
        </authorList>
    </citation>
    <scope>NUCLEOTIDE SEQUENCE [LARGE SCALE GENOMIC DNA]</scope>
    <source>
        <strain evidence="2 3">Ki8-1</strain>
    </source>
</reference>
<proteinExistence type="predicted"/>
<evidence type="ECO:0008006" key="4">
    <source>
        <dbReference type="Google" id="ProtNLM"/>
    </source>
</evidence>
<comment type="caution">
    <text evidence="2">The sequence shown here is derived from an EMBL/GenBank/DDBJ whole genome shotgun (WGS) entry which is preliminary data.</text>
</comment>
<keyword evidence="1" id="KW-0472">Membrane</keyword>
<protein>
    <recommendedName>
        <fullName evidence="4">DUF308 domain-containing protein</fullName>
    </recommendedName>
</protein>
<feature type="transmembrane region" description="Helical" evidence="1">
    <location>
        <begin position="177"/>
        <end position="195"/>
    </location>
</feature>
<keyword evidence="3" id="KW-1185">Reference proteome</keyword>
<feature type="transmembrane region" description="Helical" evidence="1">
    <location>
        <begin position="146"/>
        <end position="165"/>
    </location>
</feature>
<gene>
    <name evidence="2" type="ORF">DK846_08870</name>
</gene>
<accession>A0A2V2MW33</accession>
<dbReference type="RefSeq" id="WP_109968582.1">
    <property type="nucleotide sequence ID" value="NZ_CP176093.1"/>
</dbReference>
<keyword evidence="1" id="KW-0812">Transmembrane</keyword>
<keyword evidence="1" id="KW-1133">Transmembrane helix</keyword>
<feature type="transmembrane region" description="Helical" evidence="1">
    <location>
        <begin position="201"/>
        <end position="225"/>
    </location>
</feature>
<dbReference type="EMBL" id="QGMY01000007">
    <property type="protein sequence ID" value="PWR72092.1"/>
    <property type="molecule type" value="Genomic_DNA"/>
</dbReference>